<keyword evidence="4" id="KW-1185">Reference proteome</keyword>
<keyword evidence="1" id="KW-0479">Metal-binding</keyword>
<dbReference type="InterPro" id="IPR050067">
    <property type="entry name" value="IPM_dehydratase_rel_enz"/>
</dbReference>
<feature type="binding site" evidence="1">
    <location>
        <position position="347"/>
    </location>
    <ligand>
        <name>[4Fe-4S] cluster</name>
        <dbReference type="ChEBI" id="CHEBI:49883"/>
    </ligand>
</feature>
<evidence type="ECO:0000256" key="1">
    <source>
        <dbReference type="HAMAP-Rule" id="MF_01026"/>
    </source>
</evidence>
<sequence length="471" mass="51525">MEPKTIVEKIWEQHIVHQEQDKPDLLYIDLHLVHEVTSPQAFEGLRMKDRKVRRPDLTFATMDHNVPTLDRYFIKDPVSKKQMDTLKDNCEEFDIPLADIDHPDQGIVHVIGPELGLTQPGKTIVCGDSHTSTHGAFGALAFGIGTSEVEHVLATQTLWQAPPKTLNVKVTGELGTGVTAKDLILAIIAKFGVRFGTGYVIEYTGDAIRSLSMEERMTVCNMSIEAGARAGLISPDETTVQFLKGKRFVPQGEDFDKAAARWKALATDPGAQYDATVEIEASEIEPQVSWGTNPGMCIPVTASIPNPDTASSQSDKEEIERALEYMGLEADQPITSVKIDHVFIGSCTNSRLSDLRRAADVVRGKKVNSNVKAIVVPGSQTVKLLAEAEGLNKIFTDAGFEWREAGCSMCLAMNDDIVPYGERCASTSNRNFEGRQGNGARTHLVSPEMAAAAAIEGHFVDVRNYTIPSFT</sequence>
<keyword evidence="1" id="KW-0100">Branched-chain amino acid biosynthesis</keyword>
<dbReference type="CDD" id="cd01583">
    <property type="entry name" value="IPMI"/>
    <property type="match status" value="1"/>
</dbReference>
<feature type="binding site" evidence="1">
    <location>
        <position position="410"/>
    </location>
    <ligand>
        <name>[4Fe-4S] cluster</name>
        <dbReference type="ChEBI" id="CHEBI:49883"/>
    </ligand>
</feature>
<dbReference type="InterPro" id="IPR001030">
    <property type="entry name" value="Acoase/IPM_deHydtase_lsu_aba"/>
</dbReference>
<organism evidence="3 4">
    <name type="scientific">Evansella tamaricis</name>
    <dbReference type="NCBI Taxonomy" id="2069301"/>
    <lineage>
        <taxon>Bacteria</taxon>
        <taxon>Bacillati</taxon>
        <taxon>Bacillota</taxon>
        <taxon>Bacilli</taxon>
        <taxon>Bacillales</taxon>
        <taxon>Bacillaceae</taxon>
        <taxon>Evansella</taxon>
    </lineage>
</organism>
<dbReference type="Pfam" id="PF00330">
    <property type="entry name" value="Aconitase"/>
    <property type="match status" value="1"/>
</dbReference>
<gene>
    <name evidence="1 3" type="primary">leuC</name>
    <name evidence="3" type="ORF">KS419_08395</name>
</gene>
<dbReference type="RefSeq" id="WP_217065786.1">
    <property type="nucleotide sequence ID" value="NZ_JAHQCS010000082.1"/>
</dbReference>
<dbReference type="PANTHER" id="PTHR43822">
    <property type="entry name" value="HOMOACONITASE, MITOCHONDRIAL-RELATED"/>
    <property type="match status" value="1"/>
</dbReference>
<dbReference type="PROSITE" id="PS00450">
    <property type="entry name" value="ACONITASE_1"/>
    <property type="match status" value="1"/>
</dbReference>
<evidence type="ECO:0000313" key="3">
    <source>
        <dbReference type="EMBL" id="MBU9711753.1"/>
    </source>
</evidence>
<keyword evidence="1" id="KW-0411">Iron-sulfur</keyword>
<keyword evidence="1 3" id="KW-0456">Lyase</keyword>
<comment type="cofactor">
    <cofactor evidence="1">
        <name>[4Fe-4S] cluster</name>
        <dbReference type="ChEBI" id="CHEBI:49883"/>
    </cofactor>
    <text evidence="1">Binds 1 [4Fe-4S] cluster per subunit.</text>
</comment>
<dbReference type="EMBL" id="JAHQCS010000082">
    <property type="protein sequence ID" value="MBU9711753.1"/>
    <property type="molecule type" value="Genomic_DNA"/>
</dbReference>
<comment type="pathway">
    <text evidence="1">Amino-acid biosynthesis; L-leucine biosynthesis; L-leucine from 3-methyl-2-oxobutanoate: step 2/4.</text>
</comment>
<keyword evidence="1" id="KW-0028">Amino-acid biosynthesis</keyword>
<comment type="catalytic activity">
    <reaction evidence="1">
        <text>(2R,3S)-3-isopropylmalate = (2S)-2-isopropylmalate</text>
        <dbReference type="Rhea" id="RHEA:32287"/>
        <dbReference type="ChEBI" id="CHEBI:1178"/>
        <dbReference type="ChEBI" id="CHEBI:35121"/>
        <dbReference type="EC" id="4.2.1.33"/>
    </reaction>
</comment>
<dbReference type="PROSITE" id="PS01244">
    <property type="entry name" value="ACONITASE_2"/>
    <property type="match status" value="1"/>
</dbReference>
<feature type="domain" description="Aconitase/3-isopropylmalate dehydratase large subunit alpha/beta/alpha" evidence="2">
    <location>
        <begin position="8"/>
        <end position="457"/>
    </location>
</feature>
<keyword evidence="1" id="KW-0432">Leucine biosynthesis</keyword>
<keyword evidence="1" id="KW-0004">4Fe-4S</keyword>
<keyword evidence="1" id="KW-0408">Iron</keyword>
<accession>A0ABS6JE25</accession>
<feature type="binding site" evidence="1">
    <location>
        <position position="407"/>
    </location>
    <ligand>
        <name>[4Fe-4S] cluster</name>
        <dbReference type="ChEBI" id="CHEBI:49883"/>
    </ligand>
</feature>
<dbReference type="InterPro" id="IPR004430">
    <property type="entry name" value="3-IsopropMal_deHydase_lsu"/>
</dbReference>
<dbReference type="NCBIfam" id="TIGR00170">
    <property type="entry name" value="leuC"/>
    <property type="match status" value="1"/>
</dbReference>
<dbReference type="InterPro" id="IPR018136">
    <property type="entry name" value="Aconitase_4Fe-4S_BS"/>
</dbReference>
<comment type="similarity">
    <text evidence="1">Belongs to the aconitase/IPM isomerase family. LeuC type 1 subfamily.</text>
</comment>
<comment type="subunit">
    <text evidence="1">Heterodimer of LeuC and LeuD.</text>
</comment>
<comment type="caution">
    <text evidence="3">The sequence shown here is derived from an EMBL/GenBank/DDBJ whole genome shotgun (WGS) entry which is preliminary data.</text>
</comment>
<dbReference type="GO" id="GO:0003861">
    <property type="term" value="F:3-isopropylmalate dehydratase activity"/>
    <property type="evidence" value="ECO:0007669"/>
    <property type="project" value="UniProtKB-EC"/>
</dbReference>
<dbReference type="EC" id="4.2.1.33" evidence="1"/>
<dbReference type="Proteomes" id="UP000784880">
    <property type="component" value="Unassembled WGS sequence"/>
</dbReference>
<dbReference type="InterPro" id="IPR033941">
    <property type="entry name" value="IPMI_cat"/>
</dbReference>
<dbReference type="NCBIfam" id="NF004016">
    <property type="entry name" value="PRK05478.1"/>
    <property type="match status" value="1"/>
</dbReference>
<reference evidence="3 4" key="1">
    <citation type="submission" date="2021-06" db="EMBL/GenBank/DDBJ databases">
        <title>Bacillus sp. RD4P76, an endophyte from a halophyte.</title>
        <authorList>
            <person name="Sun J.-Q."/>
        </authorList>
    </citation>
    <scope>NUCLEOTIDE SEQUENCE [LARGE SCALE GENOMIC DNA]</scope>
    <source>
        <strain evidence="3 4">CGMCC 1.15917</strain>
    </source>
</reference>
<dbReference type="HAMAP" id="MF_01026">
    <property type="entry name" value="LeuC_type1"/>
    <property type="match status" value="1"/>
</dbReference>
<dbReference type="PANTHER" id="PTHR43822:SF9">
    <property type="entry name" value="3-ISOPROPYLMALATE DEHYDRATASE"/>
    <property type="match status" value="1"/>
</dbReference>
<evidence type="ECO:0000259" key="2">
    <source>
        <dbReference type="Pfam" id="PF00330"/>
    </source>
</evidence>
<proteinExistence type="inferred from homology"/>
<name>A0ABS6JE25_9BACI</name>
<protein>
    <recommendedName>
        <fullName evidence="1">3-isopropylmalate dehydratase large subunit</fullName>
        <ecNumber evidence="1">4.2.1.33</ecNumber>
    </recommendedName>
    <alternativeName>
        <fullName evidence="1">Alpha-IPM isomerase</fullName>
        <shortName evidence="1">IPMI</shortName>
    </alternativeName>
    <alternativeName>
        <fullName evidence="1">Isopropylmalate isomerase</fullName>
    </alternativeName>
</protein>
<evidence type="ECO:0000313" key="4">
    <source>
        <dbReference type="Proteomes" id="UP000784880"/>
    </source>
</evidence>
<dbReference type="NCBIfam" id="NF009116">
    <property type="entry name" value="PRK12466.1"/>
    <property type="match status" value="1"/>
</dbReference>
<comment type="function">
    <text evidence="1">Catalyzes the isomerization between 2-isopropylmalate and 3-isopropylmalate, via the formation of 2-isopropylmaleate.</text>
</comment>